<dbReference type="EMBL" id="BKCP01007737">
    <property type="protein sequence ID" value="GER47008.1"/>
    <property type="molecule type" value="Genomic_DNA"/>
</dbReference>
<dbReference type="Proteomes" id="UP000325081">
    <property type="component" value="Unassembled WGS sequence"/>
</dbReference>
<comment type="caution">
    <text evidence="1">The sequence shown here is derived from an EMBL/GenBank/DDBJ whole genome shotgun (WGS) entry which is preliminary data.</text>
</comment>
<dbReference type="AlphaFoldDB" id="A0A5A7QQ11"/>
<evidence type="ECO:0000313" key="1">
    <source>
        <dbReference type="EMBL" id="GER47008.1"/>
    </source>
</evidence>
<accession>A0A5A7QQ11</accession>
<reference evidence="2" key="1">
    <citation type="journal article" date="2019" name="Curr. Biol.">
        <title>Genome Sequence of Striga asiatica Provides Insight into the Evolution of Plant Parasitism.</title>
        <authorList>
            <person name="Yoshida S."/>
            <person name="Kim S."/>
            <person name="Wafula E.K."/>
            <person name="Tanskanen J."/>
            <person name="Kim Y.M."/>
            <person name="Honaas L."/>
            <person name="Yang Z."/>
            <person name="Spallek T."/>
            <person name="Conn C.E."/>
            <person name="Ichihashi Y."/>
            <person name="Cheong K."/>
            <person name="Cui S."/>
            <person name="Der J.P."/>
            <person name="Gundlach H."/>
            <person name="Jiao Y."/>
            <person name="Hori C."/>
            <person name="Ishida J.K."/>
            <person name="Kasahara H."/>
            <person name="Kiba T."/>
            <person name="Kim M.S."/>
            <person name="Koo N."/>
            <person name="Laohavisit A."/>
            <person name="Lee Y.H."/>
            <person name="Lumba S."/>
            <person name="McCourt P."/>
            <person name="Mortimer J.C."/>
            <person name="Mutuku J.M."/>
            <person name="Nomura T."/>
            <person name="Sasaki-Sekimoto Y."/>
            <person name="Seto Y."/>
            <person name="Wang Y."/>
            <person name="Wakatake T."/>
            <person name="Sakakibara H."/>
            <person name="Demura T."/>
            <person name="Yamaguchi S."/>
            <person name="Yoneyama K."/>
            <person name="Manabe R.I."/>
            <person name="Nelson D.C."/>
            <person name="Schulman A.H."/>
            <person name="Timko M.P."/>
            <person name="dePamphilis C.W."/>
            <person name="Choi D."/>
            <person name="Shirasu K."/>
        </authorList>
    </citation>
    <scope>NUCLEOTIDE SEQUENCE [LARGE SCALE GENOMIC DNA]</scope>
    <source>
        <strain evidence="2">cv. UVA1</strain>
    </source>
</reference>
<gene>
    <name evidence="1" type="ORF">STAS_24078</name>
</gene>
<keyword evidence="1" id="KW-0413">Isomerase</keyword>
<protein>
    <submittedName>
        <fullName evidence="1">Protein disulfide-isomerase A6</fullName>
    </submittedName>
</protein>
<keyword evidence="2" id="KW-1185">Reference proteome</keyword>
<dbReference type="GO" id="GO:0016853">
    <property type="term" value="F:isomerase activity"/>
    <property type="evidence" value="ECO:0007669"/>
    <property type="project" value="UniProtKB-KW"/>
</dbReference>
<sequence length="188" mass="20810">MSLVGPLSILDEPRRDFLLCLPHQVDEWFSKRNILLGEKSSRQARFSGPPSPSDPVDVIFYGAWKVEVYDVGHVRNVEPTCGYIGSHKNRSSTASERFQSVFSGTIGLLATKNINQKVPFVRLINKLNSLSDEIGTRSDFSSSKEDVVREKIRCKPLQKSEIETRISSGNVALKSIVCLEPGGGISIC</sequence>
<proteinExistence type="predicted"/>
<name>A0A5A7QQ11_STRAF</name>
<evidence type="ECO:0000313" key="2">
    <source>
        <dbReference type="Proteomes" id="UP000325081"/>
    </source>
</evidence>
<organism evidence="1 2">
    <name type="scientific">Striga asiatica</name>
    <name type="common">Asiatic witchweed</name>
    <name type="synonym">Buchnera asiatica</name>
    <dbReference type="NCBI Taxonomy" id="4170"/>
    <lineage>
        <taxon>Eukaryota</taxon>
        <taxon>Viridiplantae</taxon>
        <taxon>Streptophyta</taxon>
        <taxon>Embryophyta</taxon>
        <taxon>Tracheophyta</taxon>
        <taxon>Spermatophyta</taxon>
        <taxon>Magnoliopsida</taxon>
        <taxon>eudicotyledons</taxon>
        <taxon>Gunneridae</taxon>
        <taxon>Pentapetalae</taxon>
        <taxon>asterids</taxon>
        <taxon>lamiids</taxon>
        <taxon>Lamiales</taxon>
        <taxon>Orobanchaceae</taxon>
        <taxon>Buchnereae</taxon>
        <taxon>Striga</taxon>
    </lineage>
</organism>